<sequence>MRLEKAMGEDIPMDQQEPETENTPVETLMQSYDSVHQTLASLFQYGGHSLSETDQISSKHLSFISLAKIKDIDFH</sequence>
<dbReference type="AlphaFoldDB" id="A0A8X7WK13"/>
<gene>
    <name evidence="2" type="ORF">Bca52824_002022</name>
</gene>
<protein>
    <submittedName>
        <fullName evidence="2">Uncharacterized protein</fullName>
    </submittedName>
</protein>
<evidence type="ECO:0000313" key="3">
    <source>
        <dbReference type="Proteomes" id="UP000886595"/>
    </source>
</evidence>
<organism evidence="2 3">
    <name type="scientific">Brassica carinata</name>
    <name type="common">Ethiopian mustard</name>
    <name type="synonym">Abyssinian cabbage</name>
    <dbReference type="NCBI Taxonomy" id="52824"/>
    <lineage>
        <taxon>Eukaryota</taxon>
        <taxon>Viridiplantae</taxon>
        <taxon>Streptophyta</taxon>
        <taxon>Embryophyta</taxon>
        <taxon>Tracheophyta</taxon>
        <taxon>Spermatophyta</taxon>
        <taxon>Magnoliopsida</taxon>
        <taxon>eudicotyledons</taxon>
        <taxon>Gunneridae</taxon>
        <taxon>Pentapetalae</taxon>
        <taxon>rosids</taxon>
        <taxon>malvids</taxon>
        <taxon>Brassicales</taxon>
        <taxon>Brassicaceae</taxon>
        <taxon>Brassiceae</taxon>
        <taxon>Brassica</taxon>
    </lineage>
</organism>
<dbReference type="Proteomes" id="UP000886595">
    <property type="component" value="Unassembled WGS sequence"/>
</dbReference>
<proteinExistence type="predicted"/>
<evidence type="ECO:0000256" key="1">
    <source>
        <dbReference type="SAM" id="MobiDB-lite"/>
    </source>
</evidence>
<dbReference type="EMBL" id="JAAMPC010000001">
    <property type="protein sequence ID" value="KAG2330842.1"/>
    <property type="molecule type" value="Genomic_DNA"/>
</dbReference>
<reference evidence="2 3" key="1">
    <citation type="submission" date="2020-02" db="EMBL/GenBank/DDBJ databases">
        <authorList>
            <person name="Ma Q."/>
            <person name="Huang Y."/>
            <person name="Song X."/>
            <person name="Pei D."/>
        </authorList>
    </citation>
    <scope>NUCLEOTIDE SEQUENCE [LARGE SCALE GENOMIC DNA]</scope>
    <source>
        <strain evidence="2">Sxm20200214</strain>
        <tissue evidence="2">Leaf</tissue>
    </source>
</reference>
<name>A0A8X7WK13_BRACI</name>
<comment type="caution">
    <text evidence="2">The sequence shown here is derived from an EMBL/GenBank/DDBJ whole genome shotgun (WGS) entry which is preliminary data.</text>
</comment>
<evidence type="ECO:0000313" key="2">
    <source>
        <dbReference type="EMBL" id="KAG2330842.1"/>
    </source>
</evidence>
<accession>A0A8X7WK13</accession>
<feature type="region of interest" description="Disordered" evidence="1">
    <location>
        <begin position="1"/>
        <end position="23"/>
    </location>
</feature>
<keyword evidence="3" id="KW-1185">Reference proteome</keyword>